<feature type="compositionally biased region" description="Basic and acidic residues" evidence="1">
    <location>
        <begin position="162"/>
        <end position="172"/>
    </location>
</feature>
<accession>A0ABQ8SZJ4</accession>
<keyword evidence="3" id="KW-1185">Reference proteome</keyword>
<proteinExistence type="predicted"/>
<name>A0ABQ8SZJ4_PERAM</name>
<comment type="caution">
    <text evidence="2">The sequence shown here is derived from an EMBL/GenBank/DDBJ whole genome shotgun (WGS) entry which is preliminary data.</text>
</comment>
<reference evidence="2 3" key="1">
    <citation type="journal article" date="2022" name="Allergy">
        <title>Genome assembly and annotation of Periplaneta americana reveal a comprehensive cockroach allergen profile.</title>
        <authorList>
            <person name="Wang L."/>
            <person name="Xiong Q."/>
            <person name="Saelim N."/>
            <person name="Wang L."/>
            <person name="Nong W."/>
            <person name="Wan A.T."/>
            <person name="Shi M."/>
            <person name="Liu X."/>
            <person name="Cao Q."/>
            <person name="Hui J.H.L."/>
            <person name="Sookrung N."/>
            <person name="Leung T.F."/>
            <person name="Tungtrongchitr A."/>
            <person name="Tsui S.K.W."/>
        </authorList>
    </citation>
    <scope>NUCLEOTIDE SEQUENCE [LARGE SCALE GENOMIC DNA]</scope>
    <source>
        <strain evidence="2">PWHHKU_190912</strain>
    </source>
</reference>
<evidence type="ECO:0000256" key="1">
    <source>
        <dbReference type="SAM" id="MobiDB-lite"/>
    </source>
</evidence>
<gene>
    <name evidence="2" type="ORF">ANN_07542</name>
</gene>
<sequence>MSPGSNTVSYPAFAHIGLRENPRKNLNQATRRGTYSAAYGPDSGDPIQPVYAMAGFFTSREGTVSNFPGLSEYQYYFSSCIYNRLSELETQVDIPEKKEHLLRTSGKELKKRLMQCFVWSVALYWGRTWTLRRSEEKQIGAFEIVGEERKKDAEPDQEEEKELVRSLAEKKLPTGRCTGRNGEREKSSGQKKISSDRRN</sequence>
<dbReference type="Proteomes" id="UP001148838">
    <property type="component" value="Unassembled WGS sequence"/>
</dbReference>
<feature type="region of interest" description="Disordered" evidence="1">
    <location>
        <begin position="147"/>
        <end position="199"/>
    </location>
</feature>
<organism evidence="2 3">
    <name type="scientific">Periplaneta americana</name>
    <name type="common">American cockroach</name>
    <name type="synonym">Blatta americana</name>
    <dbReference type="NCBI Taxonomy" id="6978"/>
    <lineage>
        <taxon>Eukaryota</taxon>
        <taxon>Metazoa</taxon>
        <taxon>Ecdysozoa</taxon>
        <taxon>Arthropoda</taxon>
        <taxon>Hexapoda</taxon>
        <taxon>Insecta</taxon>
        <taxon>Pterygota</taxon>
        <taxon>Neoptera</taxon>
        <taxon>Polyneoptera</taxon>
        <taxon>Dictyoptera</taxon>
        <taxon>Blattodea</taxon>
        <taxon>Blattoidea</taxon>
        <taxon>Blattidae</taxon>
        <taxon>Blattinae</taxon>
        <taxon>Periplaneta</taxon>
    </lineage>
</organism>
<evidence type="ECO:0000313" key="3">
    <source>
        <dbReference type="Proteomes" id="UP001148838"/>
    </source>
</evidence>
<feature type="compositionally biased region" description="Basic and acidic residues" evidence="1">
    <location>
        <begin position="181"/>
        <end position="199"/>
    </location>
</feature>
<protein>
    <submittedName>
        <fullName evidence="2">Uncharacterized protein</fullName>
    </submittedName>
</protein>
<dbReference type="EMBL" id="JAJSOF020000017">
    <property type="protein sequence ID" value="KAJ4439418.1"/>
    <property type="molecule type" value="Genomic_DNA"/>
</dbReference>
<evidence type="ECO:0000313" key="2">
    <source>
        <dbReference type="EMBL" id="KAJ4439418.1"/>
    </source>
</evidence>